<dbReference type="Gene3D" id="2.30.30.190">
    <property type="entry name" value="CAP Gly-rich-like domain"/>
    <property type="match status" value="1"/>
</dbReference>
<dbReference type="PROSITE" id="PS51450">
    <property type="entry name" value="LRR"/>
    <property type="match status" value="1"/>
</dbReference>
<feature type="domain" description="CAP-Gly" evidence="2">
    <location>
        <begin position="24"/>
        <end position="70"/>
    </location>
</feature>
<dbReference type="Pfam" id="PF01302">
    <property type="entry name" value="CAP_GLY"/>
    <property type="match status" value="1"/>
</dbReference>
<dbReference type="SUPFAM" id="SSF52058">
    <property type="entry name" value="L domain-like"/>
    <property type="match status" value="1"/>
</dbReference>
<dbReference type="PANTHER" id="PTHR24373">
    <property type="entry name" value="SLIT RELATED LEUCINE-RICH REPEAT NEURONAL PROTEIN"/>
    <property type="match status" value="1"/>
</dbReference>
<evidence type="ECO:0000256" key="1">
    <source>
        <dbReference type="ARBA" id="ARBA00022729"/>
    </source>
</evidence>
<evidence type="ECO:0000259" key="2">
    <source>
        <dbReference type="PROSITE" id="PS50245"/>
    </source>
</evidence>
<dbReference type="InterPro" id="IPR000938">
    <property type="entry name" value="CAP-Gly_domain"/>
</dbReference>
<sequence length="579" mass="64075">MAQTHHIGQRISYDGALCTVRYIGPVAGQTGSWLGVEWDDASRGKHDGSHKGVRYFTCVSKLPTAASLVRPSRPVDKPQSFISALHEKYAAQDDAVGEPPAQIVISGSKVAEEMGFDKIRRSFAQLRELKVVILDGMRIYSATTDGAGESVGQTCPRIKHLDMSRNLFESLEPVAAVCRELPVLRTLVLNGNRFHNIQDDPALRSSEPLFQTVEELSIEDGYLSWEQLGSIARRCPSLQTFNGGTNQLSVLPSVDFLNLSATLTSLYLEFNEFTALSDLANLTPLTALRNLHLKGNSISALSAPGSAPPVFTSSLTYLDISYNDVQSWSFVDGLPALFPGLTALRLSHNPVYDEHESDSKASSSEETHMFTIARLASLRSLNFTRITTADRTNAEMFYLSRIAKQLADVAESAEATVLALHPRYKELCDMYGEPDVIRRQEINPAFLEARLVKVTFHHPRTGQKSVSRIPKSFDIYAVKGIAGKLFSLTPLQVDLIWETGEWDPVGGYDDREDNSSDDEGFLPADPIADLENRAARDEEEDAESKPGRWVKREVRLKEGPRQLGYCVDGVEVVLRIETT</sequence>
<organism evidence="3 4">
    <name type="scientific">Stachybotrys chartarum (strain CBS 109288 / IBT 7711)</name>
    <name type="common">Toxic black mold</name>
    <name type="synonym">Stilbospora chartarum</name>
    <dbReference type="NCBI Taxonomy" id="1280523"/>
    <lineage>
        <taxon>Eukaryota</taxon>
        <taxon>Fungi</taxon>
        <taxon>Dikarya</taxon>
        <taxon>Ascomycota</taxon>
        <taxon>Pezizomycotina</taxon>
        <taxon>Sordariomycetes</taxon>
        <taxon>Hypocreomycetidae</taxon>
        <taxon>Hypocreales</taxon>
        <taxon>Stachybotryaceae</taxon>
        <taxon>Stachybotrys</taxon>
    </lineage>
</organism>
<evidence type="ECO:0000313" key="3">
    <source>
        <dbReference type="EMBL" id="KEY72535.1"/>
    </source>
</evidence>
<dbReference type="HOGENOM" id="CLU_017716_3_1_1"/>
<dbReference type="SMART" id="SM01052">
    <property type="entry name" value="CAP_GLY"/>
    <property type="match status" value="1"/>
</dbReference>
<dbReference type="PROSITE" id="PS00845">
    <property type="entry name" value="CAP_GLY_1"/>
    <property type="match status" value="1"/>
</dbReference>
<accession>A0A084B4Q6</accession>
<dbReference type="AlphaFoldDB" id="A0A084B4Q6"/>
<dbReference type="OrthoDB" id="5273213at2759"/>
<dbReference type="InterPro" id="IPR050328">
    <property type="entry name" value="Dev_Immune_Receptor"/>
</dbReference>
<dbReference type="InterPro" id="IPR001611">
    <property type="entry name" value="Leu-rich_rpt"/>
</dbReference>
<protein>
    <recommendedName>
        <fullName evidence="2">CAP-Gly domain-containing protein</fullName>
    </recommendedName>
</protein>
<proteinExistence type="predicted"/>
<keyword evidence="4" id="KW-1185">Reference proteome</keyword>
<dbReference type="InterPro" id="IPR032675">
    <property type="entry name" value="LRR_dom_sf"/>
</dbReference>
<dbReference type="PANTHER" id="PTHR24373:SF130">
    <property type="entry name" value="LEUCINE-RICH REPEAT AND IMMUNOGLOBULIN-LIKE DOMAIN-CONTAINING NOGO RECEPTOR-INTERACTING PROTEIN 3"/>
    <property type="match status" value="1"/>
</dbReference>
<dbReference type="PROSITE" id="PS50245">
    <property type="entry name" value="CAP_GLY_2"/>
    <property type="match status" value="1"/>
</dbReference>
<evidence type="ECO:0000313" key="4">
    <source>
        <dbReference type="Proteomes" id="UP000028045"/>
    </source>
</evidence>
<dbReference type="Gene3D" id="3.80.10.10">
    <property type="entry name" value="Ribonuclease Inhibitor"/>
    <property type="match status" value="2"/>
</dbReference>
<name>A0A084B4Q6_STACB</name>
<dbReference type="InterPro" id="IPR036859">
    <property type="entry name" value="CAP-Gly_dom_sf"/>
</dbReference>
<dbReference type="Proteomes" id="UP000028045">
    <property type="component" value="Unassembled WGS sequence"/>
</dbReference>
<dbReference type="GO" id="GO:0031012">
    <property type="term" value="C:extracellular matrix"/>
    <property type="evidence" value="ECO:0007669"/>
    <property type="project" value="TreeGrafter"/>
</dbReference>
<keyword evidence="1" id="KW-0732">Signal</keyword>
<dbReference type="SUPFAM" id="SSF74924">
    <property type="entry name" value="Cap-Gly domain"/>
    <property type="match status" value="1"/>
</dbReference>
<dbReference type="EMBL" id="KL648070">
    <property type="protein sequence ID" value="KEY72535.1"/>
    <property type="molecule type" value="Genomic_DNA"/>
</dbReference>
<reference evidence="3 4" key="1">
    <citation type="journal article" date="2014" name="BMC Genomics">
        <title>Comparative genome sequencing reveals chemotype-specific gene clusters in the toxigenic black mold Stachybotrys.</title>
        <authorList>
            <person name="Semeiks J."/>
            <person name="Borek D."/>
            <person name="Otwinowski Z."/>
            <person name="Grishin N.V."/>
        </authorList>
    </citation>
    <scope>NUCLEOTIDE SEQUENCE [LARGE SCALE GENOMIC DNA]</scope>
    <source>
        <strain evidence="4">CBS 109288 / IBT 7711</strain>
    </source>
</reference>
<gene>
    <name evidence="3" type="ORF">S7711_05607</name>
</gene>